<dbReference type="Gene3D" id="3.20.20.100">
    <property type="entry name" value="NADP-dependent oxidoreductase domain"/>
    <property type="match status" value="1"/>
</dbReference>
<dbReference type="Pfam" id="PF00248">
    <property type="entry name" value="Aldo_ket_red"/>
    <property type="match status" value="1"/>
</dbReference>
<dbReference type="OrthoDB" id="2845141at2759"/>
<organism evidence="3 4">
    <name type="scientific">Mycena sanguinolenta</name>
    <dbReference type="NCBI Taxonomy" id="230812"/>
    <lineage>
        <taxon>Eukaryota</taxon>
        <taxon>Fungi</taxon>
        <taxon>Dikarya</taxon>
        <taxon>Basidiomycota</taxon>
        <taxon>Agaricomycotina</taxon>
        <taxon>Agaricomycetes</taxon>
        <taxon>Agaricomycetidae</taxon>
        <taxon>Agaricales</taxon>
        <taxon>Marasmiineae</taxon>
        <taxon>Mycenaceae</taxon>
        <taxon>Mycena</taxon>
    </lineage>
</organism>
<dbReference type="AlphaFoldDB" id="A0A8H7CJM2"/>
<dbReference type="SUPFAM" id="SSF51430">
    <property type="entry name" value="NAD(P)-linked oxidoreductase"/>
    <property type="match status" value="1"/>
</dbReference>
<evidence type="ECO:0000313" key="4">
    <source>
        <dbReference type="Proteomes" id="UP000623467"/>
    </source>
</evidence>
<comment type="caution">
    <text evidence="3">The sequence shown here is derived from an EMBL/GenBank/DDBJ whole genome shotgun (WGS) entry which is preliminary data.</text>
</comment>
<dbReference type="InterPro" id="IPR023210">
    <property type="entry name" value="NADP_OxRdtase_dom"/>
</dbReference>
<keyword evidence="4" id="KW-1185">Reference proteome</keyword>
<feature type="region of interest" description="Disordered" evidence="1">
    <location>
        <begin position="61"/>
        <end position="90"/>
    </location>
</feature>
<name>A0A8H7CJM2_9AGAR</name>
<accession>A0A8H7CJM2</accession>
<protein>
    <submittedName>
        <fullName evidence="3">Aldehyde reductase</fullName>
    </submittedName>
</protein>
<dbReference type="EMBL" id="JACAZH010000033">
    <property type="protein sequence ID" value="KAF7337783.1"/>
    <property type="molecule type" value="Genomic_DNA"/>
</dbReference>
<sequence>MSIKAVYGGASIGRTLYEDEDIEKAYKLLEEGGCNTIDTARIYGDSEEWLGKTGAGKRFIIDSKAPGGSHRRQQHQHDHTPVRQGDSRAPPVPASVDVYYLHAPDPSVELEDQLKGITKHTRRANFQALRHQGTIARSLESRKSSSSRLCKLEWHVVYSPTAGGLLTRTAQQLSDGEDAGRFAKGHALEGLYGGLYKQAVALQALDLWGGKSEGPLDAAGQSWHIVGVAFDSPSMPSMVTRLSSGASKHSQIAGNAGWLKRGSVGEAAKAKIEEIW</sequence>
<evidence type="ECO:0000313" key="3">
    <source>
        <dbReference type="EMBL" id="KAF7337783.1"/>
    </source>
</evidence>
<evidence type="ECO:0000259" key="2">
    <source>
        <dbReference type="Pfam" id="PF00248"/>
    </source>
</evidence>
<feature type="domain" description="NADP-dependent oxidoreductase" evidence="2">
    <location>
        <begin position="6"/>
        <end position="119"/>
    </location>
</feature>
<gene>
    <name evidence="3" type="ORF">MSAN_02252200</name>
</gene>
<dbReference type="InterPro" id="IPR036812">
    <property type="entry name" value="NAD(P)_OxRdtase_dom_sf"/>
</dbReference>
<proteinExistence type="predicted"/>
<evidence type="ECO:0000256" key="1">
    <source>
        <dbReference type="SAM" id="MobiDB-lite"/>
    </source>
</evidence>
<reference evidence="3" key="1">
    <citation type="submission" date="2020-05" db="EMBL/GenBank/DDBJ databases">
        <title>Mycena genomes resolve the evolution of fungal bioluminescence.</title>
        <authorList>
            <person name="Tsai I.J."/>
        </authorList>
    </citation>
    <scope>NUCLEOTIDE SEQUENCE</scope>
    <source>
        <strain evidence="3">160909Yilan</strain>
    </source>
</reference>
<dbReference type="Proteomes" id="UP000623467">
    <property type="component" value="Unassembled WGS sequence"/>
</dbReference>